<accession>A0A410QGB7</accession>
<dbReference type="Proteomes" id="UP000287969">
    <property type="component" value="Chromosome"/>
</dbReference>
<dbReference type="SUPFAM" id="SSF53697">
    <property type="entry name" value="SIS domain"/>
    <property type="match status" value="1"/>
</dbReference>
<proteinExistence type="predicted"/>
<dbReference type="InterPro" id="IPR050099">
    <property type="entry name" value="SIS_GmhA/DiaA_subfam"/>
</dbReference>
<dbReference type="RefSeq" id="WP_128753272.1">
    <property type="nucleotide sequence ID" value="NZ_CP035282.1"/>
</dbReference>
<dbReference type="PANTHER" id="PTHR30390">
    <property type="entry name" value="SEDOHEPTULOSE 7-PHOSPHATE ISOMERASE / DNAA INITIATOR-ASSOCIATING FACTOR FOR REPLICATION INITIATION"/>
    <property type="match status" value="1"/>
</dbReference>
<keyword evidence="3" id="KW-1185">Reference proteome</keyword>
<dbReference type="AlphaFoldDB" id="A0A410QGB7"/>
<reference evidence="3" key="1">
    <citation type="submission" date="2019-01" db="EMBL/GenBank/DDBJ databases">
        <title>Draft genomes of a novel of Sporanaerobacter strains.</title>
        <authorList>
            <person name="Ma S."/>
        </authorList>
    </citation>
    <scope>NUCLEOTIDE SEQUENCE [LARGE SCALE GENOMIC DNA]</scope>
    <source>
        <strain evidence="3">NJN-17</strain>
    </source>
</reference>
<dbReference type="Gene3D" id="3.40.50.10490">
    <property type="entry name" value="Glucose-6-phosphate isomerase like protein, domain 1"/>
    <property type="match status" value="1"/>
</dbReference>
<evidence type="ECO:0000259" key="1">
    <source>
        <dbReference type="PROSITE" id="PS51464"/>
    </source>
</evidence>
<dbReference type="Pfam" id="PF13580">
    <property type="entry name" value="SIS_2"/>
    <property type="match status" value="1"/>
</dbReference>
<protein>
    <submittedName>
        <fullName evidence="2">Sugar isomerase domain-containing protein</fullName>
    </submittedName>
</protein>
<dbReference type="GO" id="GO:0016853">
    <property type="term" value="F:isomerase activity"/>
    <property type="evidence" value="ECO:0007669"/>
    <property type="project" value="UniProtKB-KW"/>
</dbReference>
<dbReference type="PANTHER" id="PTHR30390:SF7">
    <property type="entry name" value="PHOSPHOHEPTOSE ISOMERASE"/>
    <property type="match status" value="1"/>
</dbReference>
<name>A0A410QGB7_9FIRM</name>
<evidence type="ECO:0000313" key="2">
    <source>
        <dbReference type="EMBL" id="QAT63047.1"/>
    </source>
</evidence>
<evidence type="ECO:0000313" key="3">
    <source>
        <dbReference type="Proteomes" id="UP000287969"/>
    </source>
</evidence>
<sequence length="243" mass="27076">MNTQYIEVINNLTKEIEETQSDVIEKVSDLCTEAIKNERMLFFFGTGHSHMICEEPFYRAGGLIPVYPILEPALMLHEGAYKSTFIERIDGIGKILIQESKISKGDILFLVSNSGRNNAVVEMAIESKKMGITTVALTSLKHSRTVSSRHKSGKKLYEIADYVIDNCGIPGDAAIKFKGLDQRVAPTSSMTCILIVNIIVTNIIEKLLSLGITPPVFMSSNTDEGDRFNKVLIEKYRSKIKIL</sequence>
<dbReference type="KEGG" id="spoa:EQM13_16475"/>
<dbReference type="GO" id="GO:0097367">
    <property type="term" value="F:carbohydrate derivative binding"/>
    <property type="evidence" value="ECO:0007669"/>
    <property type="project" value="InterPro"/>
</dbReference>
<dbReference type="InterPro" id="IPR035472">
    <property type="entry name" value="RpiR-like_SIS"/>
</dbReference>
<dbReference type="InterPro" id="IPR046348">
    <property type="entry name" value="SIS_dom_sf"/>
</dbReference>
<feature type="domain" description="SIS" evidence="1">
    <location>
        <begin position="31"/>
        <end position="209"/>
    </location>
</feature>
<dbReference type="GO" id="GO:1901135">
    <property type="term" value="P:carbohydrate derivative metabolic process"/>
    <property type="evidence" value="ECO:0007669"/>
    <property type="project" value="InterPro"/>
</dbReference>
<keyword evidence="2" id="KW-0413">Isomerase</keyword>
<dbReference type="NCBIfam" id="NF002805">
    <property type="entry name" value="PRK02947.1"/>
    <property type="match status" value="1"/>
</dbReference>
<dbReference type="InterPro" id="IPR001347">
    <property type="entry name" value="SIS_dom"/>
</dbReference>
<organism evidence="2 3">
    <name type="scientific">Acidilutibacter cellobiosedens</name>
    <dbReference type="NCBI Taxonomy" id="2507161"/>
    <lineage>
        <taxon>Bacteria</taxon>
        <taxon>Bacillati</taxon>
        <taxon>Bacillota</taxon>
        <taxon>Tissierellia</taxon>
        <taxon>Tissierellales</taxon>
        <taxon>Acidilutibacteraceae</taxon>
        <taxon>Acidilutibacter</taxon>
    </lineage>
</organism>
<gene>
    <name evidence="2" type="ORF">EQM13_16475</name>
</gene>
<dbReference type="PROSITE" id="PS51464">
    <property type="entry name" value="SIS"/>
    <property type="match status" value="1"/>
</dbReference>
<dbReference type="OrthoDB" id="9805185at2"/>
<dbReference type="EMBL" id="CP035282">
    <property type="protein sequence ID" value="QAT63047.1"/>
    <property type="molecule type" value="Genomic_DNA"/>
</dbReference>
<dbReference type="CDD" id="cd05013">
    <property type="entry name" value="SIS_RpiR"/>
    <property type="match status" value="1"/>
</dbReference>